<dbReference type="AlphaFoldDB" id="A0A1M4WTF8"/>
<protein>
    <submittedName>
        <fullName evidence="9">Autotransporter-associated beta strand repeat-containing protein</fullName>
    </submittedName>
</protein>
<dbReference type="CDD" id="cd04848">
    <property type="entry name" value="Peptidases_S8_Autotransporter_serine_protease_like"/>
    <property type="match status" value="1"/>
</dbReference>
<reference evidence="10" key="1">
    <citation type="submission" date="2016-11" db="EMBL/GenBank/DDBJ databases">
        <authorList>
            <person name="Varghese N."/>
            <person name="Submissions S."/>
        </authorList>
    </citation>
    <scope>NUCLEOTIDE SEQUENCE [LARGE SCALE GENOMIC DNA]</scope>
    <source>
        <strain evidence="10">DSM 14834</strain>
    </source>
</reference>
<evidence type="ECO:0000313" key="10">
    <source>
        <dbReference type="Proteomes" id="UP000242857"/>
    </source>
</evidence>
<dbReference type="SUPFAM" id="SSF52743">
    <property type="entry name" value="Subtilisin-like"/>
    <property type="match status" value="1"/>
</dbReference>
<dbReference type="InterPro" id="IPR015500">
    <property type="entry name" value="Peptidase_S8_subtilisin-rel"/>
</dbReference>
<feature type="active site" description="Charge relay system" evidence="6">
    <location>
        <position position="335"/>
    </location>
</feature>
<gene>
    <name evidence="9" type="ORF">SAMN02745204_01251</name>
</gene>
<dbReference type="PROSITE" id="PS51208">
    <property type="entry name" value="AUTOTRANSPORTER"/>
    <property type="match status" value="1"/>
</dbReference>
<feature type="active site" description="Charge relay system" evidence="6">
    <location>
        <position position="135"/>
    </location>
</feature>
<proteinExistence type="inferred from homology"/>
<dbReference type="InterPro" id="IPR005546">
    <property type="entry name" value="Autotransporte_beta"/>
</dbReference>
<dbReference type="GO" id="GO:0006508">
    <property type="term" value="P:proteolysis"/>
    <property type="evidence" value="ECO:0007669"/>
    <property type="project" value="UniProtKB-KW"/>
</dbReference>
<feature type="active site" description="Charge relay system" evidence="6">
    <location>
        <position position="99"/>
    </location>
</feature>
<dbReference type="InterPro" id="IPR013425">
    <property type="entry name" value="Autotrns_rpt"/>
</dbReference>
<evidence type="ECO:0000259" key="8">
    <source>
        <dbReference type="PROSITE" id="PS51208"/>
    </source>
</evidence>
<dbReference type="PANTHER" id="PTHR43806:SF11">
    <property type="entry name" value="CEREVISIN-RELATED"/>
    <property type="match status" value="1"/>
</dbReference>
<dbReference type="PROSITE" id="PS00138">
    <property type="entry name" value="SUBTILASE_SER"/>
    <property type="match status" value="1"/>
</dbReference>
<dbReference type="Proteomes" id="UP000242857">
    <property type="component" value="Unassembled WGS sequence"/>
</dbReference>
<evidence type="ECO:0000256" key="1">
    <source>
        <dbReference type="ARBA" id="ARBA00011073"/>
    </source>
</evidence>
<dbReference type="SUPFAM" id="SSF103515">
    <property type="entry name" value="Autotransporter"/>
    <property type="match status" value="1"/>
</dbReference>
<evidence type="ECO:0000256" key="2">
    <source>
        <dbReference type="ARBA" id="ARBA00022670"/>
    </source>
</evidence>
<dbReference type="GO" id="GO:0004252">
    <property type="term" value="F:serine-type endopeptidase activity"/>
    <property type="evidence" value="ECO:0007669"/>
    <property type="project" value="UniProtKB-UniRule"/>
</dbReference>
<dbReference type="PANTHER" id="PTHR43806">
    <property type="entry name" value="PEPTIDASE S8"/>
    <property type="match status" value="1"/>
</dbReference>
<dbReference type="PROSITE" id="PS00136">
    <property type="entry name" value="SUBTILASE_ASP"/>
    <property type="match status" value="1"/>
</dbReference>
<keyword evidence="10" id="KW-1185">Reference proteome</keyword>
<dbReference type="InterPro" id="IPR023827">
    <property type="entry name" value="Peptidase_S8_Asp-AS"/>
</dbReference>
<keyword evidence="4 6" id="KW-0378">Hydrolase</keyword>
<dbReference type="InterPro" id="IPR000209">
    <property type="entry name" value="Peptidase_S8/S53_dom"/>
</dbReference>
<dbReference type="Pfam" id="PF00082">
    <property type="entry name" value="Peptidase_S8"/>
    <property type="match status" value="1"/>
</dbReference>
<evidence type="ECO:0000256" key="7">
    <source>
        <dbReference type="SAM" id="SignalP"/>
    </source>
</evidence>
<sequence>MCHHAVAMLPCVMAVLLTACGGGGGAVRSTPPPVTPGGGIGFTPTVTIDSSLVVNPPTIPTLSGPASLPQYSRHLVLTNAAGALGAGLTGQGVTIGLLDTGVNRQHPALNGRVTASFIHVNPATNDTTVDDKVGHGTEVAELAAGKGVGSWGGGVAQNASIASSRIISDSPPSDDGSGAGNEIHAGEGYGDFFRAVNAELANAGARIINNSWGGLYWNDPLLTQELATAWRDFVVNRGGIIVFANGNSGADPRYAGEPSDNARLPTLAGDAELEKGWLTVGALDPDNPTQLTSYSQQCGSAMNYCLVAPGNVIFIDPKAKVGDSSYALYQGGGTSFAAPQVSGAAAVVWSAFPYMNNDQVRQLILGAAKDLGAPGVDPVFGWGLLDVTKAAMGPSNFAWGDFSVSFSGNSVWRNPIIGSGGLIKGGSGILTLAEAGLFTGATRVDAGGLDVRKGLASNLTVASGATVWASGAFGGNVNNAGRFLVGASSPASIAGNYLQTASGTLGVWLGSPLQVSGQASVDGTLAVLGVRSGYTTSARETLLSANGGVQGRFSSLKAASNVFLDASLSYNPNTVFLDINRIDVSKAVAALGLGGVSLVSAGRMEAAMQAIDAQLGGLAAPTIGTGFIQAAGAFQQTASATQADLSLRSLSGQLYGASLALTLDGIDAGRQALAQRLSQLADAPARAGGWSQDLAGGGQLARSGFDTVGLQSGGQLIGNDWRLGERALVGVTLDRQTQLGWLDTLGDRSRGVQQQVQLYAMRQDGPWQWQAQLVGGGFQRQVQRTLLLGALRDPVFGRMHGSYWGASTELGWRWSHGALRLTPYLGSDYVRVRNGGFAETGDTGFGLQARQWDSGRWQALAGVRAAQHWRVGDLAVSADAYLEQRRTLMTSGRLFEASFTGLTQWAPMPGMSLAPSRRQFGIGLDVQQGDRGWWRLDLTRRSDGLGQAGNVQLQAGYRF</sequence>
<dbReference type="PRINTS" id="PR00723">
    <property type="entry name" value="SUBTILISIN"/>
</dbReference>
<evidence type="ECO:0000256" key="6">
    <source>
        <dbReference type="PROSITE-ProRule" id="PRU01240"/>
    </source>
</evidence>
<dbReference type="InterPro" id="IPR023828">
    <property type="entry name" value="Peptidase_S8_Ser-AS"/>
</dbReference>
<feature type="signal peptide" evidence="7">
    <location>
        <begin position="1"/>
        <end position="19"/>
    </location>
</feature>
<organism evidence="9 10">
    <name type="scientific">Thermomonas hydrothermalis</name>
    <dbReference type="NCBI Taxonomy" id="213588"/>
    <lineage>
        <taxon>Bacteria</taxon>
        <taxon>Pseudomonadati</taxon>
        <taxon>Pseudomonadota</taxon>
        <taxon>Gammaproteobacteria</taxon>
        <taxon>Lysobacterales</taxon>
        <taxon>Lysobacteraceae</taxon>
        <taxon>Thermomonas</taxon>
    </lineage>
</organism>
<feature type="chain" id="PRO_5012589857" evidence="7">
    <location>
        <begin position="20"/>
        <end position="959"/>
    </location>
</feature>
<comment type="similarity">
    <text evidence="1 6">Belongs to the peptidase S8 family.</text>
</comment>
<dbReference type="InterPro" id="IPR036709">
    <property type="entry name" value="Autotransporte_beta_dom_sf"/>
</dbReference>
<dbReference type="PROSITE" id="PS51892">
    <property type="entry name" value="SUBTILASE"/>
    <property type="match status" value="1"/>
</dbReference>
<evidence type="ECO:0000313" key="9">
    <source>
        <dbReference type="EMBL" id="SHE84490.1"/>
    </source>
</evidence>
<dbReference type="EMBL" id="FQUK01000017">
    <property type="protein sequence ID" value="SHE84490.1"/>
    <property type="molecule type" value="Genomic_DNA"/>
</dbReference>
<keyword evidence="5 6" id="KW-0720">Serine protease</keyword>
<evidence type="ECO:0000256" key="3">
    <source>
        <dbReference type="ARBA" id="ARBA00022729"/>
    </source>
</evidence>
<dbReference type="SMART" id="SM00869">
    <property type="entry name" value="Autotransporter"/>
    <property type="match status" value="1"/>
</dbReference>
<dbReference type="InterPro" id="IPR050131">
    <property type="entry name" value="Peptidase_S8_subtilisin-like"/>
</dbReference>
<dbReference type="Gene3D" id="3.40.50.200">
    <property type="entry name" value="Peptidase S8/S53 domain"/>
    <property type="match status" value="1"/>
</dbReference>
<dbReference type="InterPro" id="IPR036852">
    <property type="entry name" value="Peptidase_S8/S53_dom_sf"/>
</dbReference>
<evidence type="ECO:0000256" key="5">
    <source>
        <dbReference type="ARBA" id="ARBA00022825"/>
    </source>
</evidence>
<dbReference type="Pfam" id="PF03797">
    <property type="entry name" value="Autotransporter"/>
    <property type="match status" value="1"/>
</dbReference>
<keyword evidence="2 6" id="KW-0645">Protease</keyword>
<dbReference type="InterPro" id="IPR034061">
    <property type="entry name" value="Peptidases_S8_Autotransporter"/>
</dbReference>
<dbReference type="NCBIfam" id="TIGR02601">
    <property type="entry name" value="autotrns_rpt"/>
    <property type="match status" value="1"/>
</dbReference>
<keyword evidence="3 7" id="KW-0732">Signal</keyword>
<dbReference type="Gene3D" id="2.40.128.130">
    <property type="entry name" value="Autotransporter beta-domain"/>
    <property type="match status" value="1"/>
</dbReference>
<name>A0A1M4WTF8_9GAMM</name>
<evidence type="ECO:0000256" key="4">
    <source>
        <dbReference type="ARBA" id="ARBA00022801"/>
    </source>
</evidence>
<feature type="domain" description="Autotransporter" evidence="8">
    <location>
        <begin position="682"/>
        <end position="959"/>
    </location>
</feature>
<accession>A0A1M4WTF8</accession>
<dbReference type="STRING" id="213588.SAMN02745204_01251"/>